<evidence type="ECO:0000313" key="7">
    <source>
        <dbReference type="EMBL" id="GGF83173.1"/>
    </source>
</evidence>
<dbReference type="GO" id="GO:0055085">
    <property type="term" value="P:transmembrane transport"/>
    <property type="evidence" value="ECO:0007669"/>
    <property type="project" value="TreeGrafter"/>
</dbReference>
<protein>
    <submittedName>
        <fullName evidence="7">AI-2E family transporter</fullName>
    </submittedName>
</protein>
<feature type="transmembrane region" description="Helical" evidence="6">
    <location>
        <begin position="249"/>
        <end position="267"/>
    </location>
</feature>
<keyword evidence="4 6" id="KW-1133">Transmembrane helix</keyword>
<feature type="transmembrane region" description="Helical" evidence="6">
    <location>
        <begin position="273"/>
        <end position="296"/>
    </location>
</feature>
<dbReference type="EMBL" id="BMEO01000001">
    <property type="protein sequence ID" value="GGF83173.1"/>
    <property type="molecule type" value="Genomic_DNA"/>
</dbReference>
<evidence type="ECO:0000256" key="1">
    <source>
        <dbReference type="ARBA" id="ARBA00004141"/>
    </source>
</evidence>
<dbReference type="PANTHER" id="PTHR21716">
    <property type="entry name" value="TRANSMEMBRANE PROTEIN"/>
    <property type="match status" value="1"/>
</dbReference>
<gene>
    <name evidence="7" type="primary">perM</name>
    <name evidence="7" type="ORF">GCM10011365_00110</name>
</gene>
<dbReference type="InterPro" id="IPR002549">
    <property type="entry name" value="AI-2E-like"/>
</dbReference>
<keyword evidence="5 6" id="KW-0472">Membrane</keyword>
<proteinExistence type="inferred from homology"/>
<feature type="transmembrane region" description="Helical" evidence="6">
    <location>
        <begin position="308"/>
        <end position="337"/>
    </location>
</feature>
<accession>A0A917CBQ8</accession>
<evidence type="ECO:0000313" key="8">
    <source>
        <dbReference type="Proteomes" id="UP000605253"/>
    </source>
</evidence>
<dbReference type="RefSeq" id="WP_188363624.1">
    <property type="nucleotide sequence ID" value="NZ_BAABJF010000011.1"/>
</dbReference>
<comment type="caution">
    <text evidence="7">The sequence shown here is derived from an EMBL/GenBank/DDBJ whole genome shotgun (WGS) entry which is preliminary data.</text>
</comment>
<dbReference type="AlphaFoldDB" id="A0A917CBQ8"/>
<sequence length="364" mass="39964">MQTQLIRQIYLLVLVLVVGYLVYLLSPILAPFVIAALFAYLFDPLADKLESWKLSRTGAVVVVFLLITLLMVTVALILIPALERQISYLIKNLPVYVNWLKDNINPWLQSQFGLEIDLFDTGQLSALLKEHWESAGGIAQTVLSSVTKSGMVVLNWVMNLLLIPVVFFYLLRDWDIITPRVGELIPRRYYSTVHTITRESNTVLSAFLRGQLSVMLALGVIYTIGLWIVGIDLALLIGMGAGLVSFVPYLGAITGLIGGVIAALVQFGDLIHVVYVLIVFGVGQLLEGMVLTPWLVGDKIGLHPVAVIFAVLAGGQLFGFVGVLLGLPLAAVVMVMLRHAHQKYVNSELYGQPVNVNKVKTSDD</sequence>
<name>A0A917CBQ8_9GAMM</name>
<reference evidence="7" key="2">
    <citation type="submission" date="2020-09" db="EMBL/GenBank/DDBJ databases">
        <authorList>
            <person name="Sun Q."/>
            <person name="Zhou Y."/>
        </authorList>
    </citation>
    <scope>NUCLEOTIDE SEQUENCE</scope>
    <source>
        <strain evidence="7">CGMCC 1.12181</strain>
    </source>
</reference>
<comment type="subcellular location">
    <subcellularLocation>
        <location evidence="1">Membrane</location>
        <topology evidence="1">Multi-pass membrane protein</topology>
    </subcellularLocation>
</comment>
<evidence type="ECO:0000256" key="3">
    <source>
        <dbReference type="ARBA" id="ARBA00022692"/>
    </source>
</evidence>
<evidence type="ECO:0000256" key="5">
    <source>
        <dbReference type="ARBA" id="ARBA00023136"/>
    </source>
</evidence>
<reference evidence="7" key="1">
    <citation type="journal article" date="2014" name="Int. J. Syst. Evol. Microbiol.">
        <title>Complete genome sequence of Corynebacterium casei LMG S-19264T (=DSM 44701T), isolated from a smear-ripened cheese.</title>
        <authorList>
            <consortium name="US DOE Joint Genome Institute (JGI-PGF)"/>
            <person name="Walter F."/>
            <person name="Albersmeier A."/>
            <person name="Kalinowski J."/>
            <person name="Ruckert C."/>
        </authorList>
    </citation>
    <scope>NUCLEOTIDE SEQUENCE</scope>
    <source>
        <strain evidence="7">CGMCC 1.12181</strain>
    </source>
</reference>
<evidence type="ECO:0000256" key="4">
    <source>
        <dbReference type="ARBA" id="ARBA00022989"/>
    </source>
</evidence>
<comment type="similarity">
    <text evidence="2">Belongs to the autoinducer-2 exporter (AI-2E) (TC 2.A.86) family.</text>
</comment>
<keyword evidence="8" id="KW-1185">Reference proteome</keyword>
<dbReference type="PANTHER" id="PTHR21716:SF64">
    <property type="entry name" value="AI-2 TRANSPORT PROTEIN TQSA"/>
    <property type="match status" value="1"/>
</dbReference>
<dbReference type="Proteomes" id="UP000605253">
    <property type="component" value="Unassembled WGS sequence"/>
</dbReference>
<evidence type="ECO:0000256" key="6">
    <source>
        <dbReference type="SAM" id="Phobius"/>
    </source>
</evidence>
<dbReference type="GO" id="GO:0016020">
    <property type="term" value="C:membrane"/>
    <property type="evidence" value="ECO:0007669"/>
    <property type="project" value="UniProtKB-SubCell"/>
</dbReference>
<keyword evidence="3 6" id="KW-0812">Transmembrane</keyword>
<feature type="transmembrane region" description="Helical" evidence="6">
    <location>
        <begin position="9"/>
        <end position="42"/>
    </location>
</feature>
<feature type="transmembrane region" description="Helical" evidence="6">
    <location>
        <begin position="62"/>
        <end position="82"/>
    </location>
</feature>
<feature type="transmembrane region" description="Helical" evidence="6">
    <location>
        <begin position="152"/>
        <end position="171"/>
    </location>
</feature>
<organism evidence="7 8">
    <name type="scientific">Marinicella pacifica</name>
    <dbReference type="NCBI Taxonomy" id="1171543"/>
    <lineage>
        <taxon>Bacteria</taxon>
        <taxon>Pseudomonadati</taxon>
        <taxon>Pseudomonadota</taxon>
        <taxon>Gammaproteobacteria</taxon>
        <taxon>Lysobacterales</taxon>
        <taxon>Marinicellaceae</taxon>
        <taxon>Marinicella</taxon>
    </lineage>
</organism>
<feature type="transmembrane region" description="Helical" evidence="6">
    <location>
        <begin position="214"/>
        <end position="237"/>
    </location>
</feature>
<dbReference type="Pfam" id="PF01594">
    <property type="entry name" value="AI-2E_transport"/>
    <property type="match status" value="1"/>
</dbReference>
<evidence type="ECO:0000256" key="2">
    <source>
        <dbReference type="ARBA" id="ARBA00009773"/>
    </source>
</evidence>